<dbReference type="Gene3D" id="2.40.50.140">
    <property type="entry name" value="Nucleic acid-binding proteins"/>
    <property type="match status" value="1"/>
</dbReference>
<evidence type="ECO:0000256" key="7">
    <source>
        <dbReference type="ARBA" id="ARBA00023242"/>
    </source>
</evidence>
<feature type="compositionally biased region" description="Low complexity" evidence="8">
    <location>
        <begin position="708"/>
        <end position="721"/>
    </location>
</feature>
<evidence type="ECO:0000256" key="3">
    <source>
        <dbReference type="ARBA" id="ARBA00022705"/>
    </source>
</evidence>
<feature type="region of interest" description="Disordered" evidence="8">
    <location>
        <begin position="1"/>
        <end position="26"/>
    </location>
</feature>
<protein>
    <submittedName>
        <fullName evidence="11">DNA replication licensing factor mcm10</fullName>
    </submittedName>
</protein>
<evidence type="ECO:0000256" key="6">
    <source>
        <dbReference type="ARBA" id="ARBA00022833"/>
    </source>
</evidence>
<reference evidence="11" key="1">
    <citation type="submission" date="2023-11" db="EMBL/GenBank/DDBJ databases">
        <authorList>
            <person name="Alioto T."/>
            <person name="Alioto T."/>
            <person name="Gomez Garrido J."/>
        </authorList>
    </citation>
    <scope>NUCLEOTIDE SEQUENCE</scope>
</reference>
<evidence type="ECO:0000256" key="5">
    <source>
        <dbReference type="ARBA" id="ARBA00022771"/>
    </source>
</evidence>
<feature type="compositionally biased region" description="Polar residues" evidence="8">
    <location>
        <begin position="179"/>
        <end position="235"/>
    </location>
</feature>
<dbReference type="GO" id="GO:0043596">
    <property type="term" value="C:nuclear replication fork"/>
    <property type="evidence" value="ECO:0007669"/>
    <property type="project" value="TreeGrafter"/>
</dbReference>
<feature type="compositionally biased region" description="Basic and acidic residues" evidence="8">
    <location>
        <begin position="60"/>
        <end position="73"/>
    </location>
</feature>
<gene>
    <name evidence="11" type="ORF">LECACI_7A002757</name>
</gene>
<dbReference type="AlphaFoldDB" id="A0AAI8YVI4"/>
<comment type="caution">
    <text evidence="11">The sequence shown here is derived from an EMBL/GenBank/DDBJ whole genome shotgun (WGS) entry which is preliminary data.</text>
</comment>
<feature type="domain" description="Zinc finger Mcm10/DnaG-type" evidence="9">
    <location>
        <begin position="439"/>
        <end position="484"/>
    </location>
</feature>
<keyword evidence="7" id="KW-0539">Nucleus</keyword>
<dbReference type="GO" id="GO:0003688">
    <property type="term" value="F:DNA replication origin binding"/>
    <property type="evidence" value="ECO:0007669"/>
    <property type="project" value="TreeGrafter"/>
</dbReference>
<dbReference type="InterPro" id="IPR040184">
    <property type="entry name" value="Mcm10"/>
</dbReference>
<feature type="compositionally biased region" description="Basic and acidic residues" evidence="8">
    <location>
        <begin position="122"/>
        <end position="131"/>
    </location>
</feature>
<evidence type="ECO:0000313" key="11">
    <source>
        <dbReference type="EMBL" id="CAK3919872.1"/>
    </source>
</evidence>
<dbReference type="InterPro" id="IPR055065">
    <property type="entry name" value="OB_MCM10"/>
</dbReference>
<keyword evidence="5" id="KW-0863">Zinc-finger</keyword>
<evidence type="ECO:0000313" key="12">
    <source>
        <dbReference type="Proteomes" id="UP001296104"/>
    </source>
</evidence>
<dbReference type="GO" id="GO:0006270">
    <property type="term" value="P:DNA replication initiation"/>
    <property type="evidence" value="ECO:0007669"/>
    <property type="project" value="InterPro"/>
</dbReference>
<keyword evidence="4" id="KW-0479">Metal-binding</keyword>
<keyword evidence="3" id="KW-0235">DNA replication</keyword>
<dbReference type="GO" id="GO:0008270">
    <property type="term" value="F:zinc ion binding"/>
    <property type="evidence" value="ECO:0007669"/>
    <property type="project" value="UniProtKB-KW"/>
</dbReference>
<evidence type="ECO:0000256" key="2">
    <source>
        <dbReference type="ARBA" id="ARBA00009679"/>
    </source>
</evidence>
<evidence type="ECO:0000256" key="4">
    <source>
        <dbReference type="ARBA" id="ARBA00022723"/>
    </source>
</evidence>
<feature type="region of interest" description="Disordered" evidence="8">
    <location>
        <begin position="669"/>
        <end position="765"/>
    </location>
</feature>
<dbReference type="EMBL" id="CAVMBE010000012">
    <property type="protein sequence ID" value="CAK3919872.1"/>
    <property type="molecule type" value="Genomic_DNA"/>
</dbReference>
<dbReference type="FunFam" id="2.40.50.140:FF:000174">
    <property type="entry name" value="DNA replication licensing factor mcm10"/>
    <property type="match status" value="1"/>
</dbReference>
<dbReference type="InterPro" id="IPR015408">
    <property type="entry name" value="Znf_Mcm10/DnaG"/>
</dbReference>
<comment type="subcellular location">
    <subcellularLocation>
        <location evidence="1">Nucleus</location>
    </subcellularLocation>
</comment>
<name>A0AAI8YVI4_9PEZI</name>
<evidence type="ECO:0000259" key="10">
    <source>
        <dbReference type="Pfam" id="PF22379"/>
    </source>
</evidence>
<comment type="similarity">
    <text evidence="2">Belongs to the MCM10 family.</text>
</comment>
<dbReference type="Proteomes" id="UP001296104">
    <property type="component" value="Unassembled WGS sequence"/>
</dbReference>
<feature type="domain" description="MCM10 OB-fold" evidence="10">
    <location>
        <begin position="288"/>
        <end position="426"/>
    </location>
</feature>
<dbReference type="Pfam" id="PF09329">
    <property type="entry name" value="zf-primase"/>
    <property type="match status" value="1"/>
</dbReference>
<evidence type="ECO:0000256" key="1">
    <source>
        <dbReference type="ARBA" id="ARBA00004123"/>
    </source>
</evidence>
<sequence>MGSSRALQEAANMDDGDDDQDEDEETLQLKLQAIQAKLKLKKLQNAKKTADEGIGSGRSSRQEKASSPRKAEKQPVSPTRLYRAAVDVPVSPVRNARAPQEHLSPARQRLGLTSVPKAGDVSLKRARDGSQLRKAKSQPSLRQEDLPKPKSFSERLAQTKHDEEEKQAKKDKLERMRSSGFNHTRSETPSRATQQPTPSGRASKLANVSSTRPSSAGQEADSSVTQRISGLSRSASARESRDTDRSRSKGGVNPGAYGHHSGTGHAYDESDTSLHIGDVDDDSGYDPFSKIHLKTRHISHSAIAREMEGKEVYNLPRLLKEVKAPHYDAPDCESDYVVFAVLASKSNPLDHAQSHKTTDQVKDDYEAPRNKFMVLHLCDLKWEVDCFLFGTAFNQFWKLTPGTLLAILNPAILPPKGNQNNGRFSLKLGSSEDAVMEVGIARDLGYCSAIKKDGQPCGEWIDKRKTEACEFHINLQIEKSRKGRMEVNTMARDFGKLDDGVKSKAARENRDKNQIGGKYHREYGQLYSVPGGGGKGVASLLDAEDTDALHNMTTAEASRKRIANAQKERDLAKQLGEMGRGVGAEYMRAKHRHTTSTTTISSTVSSTKDSATDDARNALFAKPKAAEQGLLGKKSGDVQLSPAKDRKKHFGLGSMSIFNGRSAEPMGWGGARKAGLLQPKENRLGSPERGQTKISAESIPRPNLVRPRSQQSSLRSNGSSSPTKKKARFNLERGIREPGRDSLPGNAAAGAALDDDDDDDDLDIV</sequence>
<feature type="compositionally biased region" description="Basic and acidic residues" evidence="8">
    <location>
        <begin position="729"/>
        <end position="740"/>
    </location>
</feature>
<organism evidence="11 12">
    <name type="scientific">Lecanosticta acicola</name>
    <dbReference type="NCBI Taxonomy" id="111012"/>
    <lineage>
        <taxon>Eukaryota</taxon>
        <taxon>Fungi</taxon>
        <taxon>Dikarya</taxon>
        <taxon>Ascomycota</taxon>
        <taxon>Pezizomycotina</taxon>
        <taxon>Dothideomycetes</taxon>
        <taxon>Dothideomycetidae</taxon>
        <taxon>Mycosphaerellales</taxon>
        <taxon>Mycosphaerellaceae</taxon>
        <taxon>Lecanosticta</taxon>
    </lineage>
</organism>
<evidence type="ECO:0000259" key="9">
    <source>
        <dbReference type="Pfam" id="PF09329"/>
    </source>
</evidence>
<feature type="compositionally biased region" description="Acidic residues" evidence="8">
    <location>
        <begin position="12"/>
        <end position="26"/>
    </location>
</feature>
<dbReference type="GO" id="GO:0003697">
    <property type="term" value="F:single-stranded DNA binding"/>
    <property type="evidence" value="ECO:0007669"/>
    <property type="project" value="InterPro"/>
</dbReference>
<proteinExistence type="inferred from homology"/>
<dbReference type="PANTHER" id="PTHR13454:SF11">
    <property type="entry name" value="PROTEIN MCM10 HOMOLOG"/>
    <property type="match status" value="1"/>
</dbReference>
<dbReference type="Pfam" id="PF22379">
    <property type="entry name" value="OB_MCM10"/>
    <property type="match status" value="1"/>
</dbReference>
<evidence type="ECO:0000256" key="8">
    <source>
        <dbReference type="SAM" id="MobiDB-lite"/>
    </source>
</evidence>
<feature type="region of interest" description="Disordered" evidence="8">
    <location>
        <begin position="40"/>
        <end position="275"/>
    </location>
</feature>
<dbReference type="PANTHER" id="PTHR13454">
    <property type="entry name" value="PROTEIN MCM10 HOMOLOG"/>
    <property type="match status" value="1"/>
</dbReference>
<feature type="compositionally biased region" description="Acidic residues" evidence="8">
    <location>
        <begin position="753"/>
        <end position="765"/>
    </location>
</feature>
<feature type="compositionally biased region" description="Basic and acidic residues" evidence="8">
    <location>
        <begin position="236"/>
        <end position="247"/>
    </location>
</feature>
<dbReference type="InterPro" id="IPR012340">
    <property type="entry name" value="NA-bd_OB-fold"/>
</dbReference>
<keyword evidence="6" id="KW-0862">Zinc</keyword>
<feature type="region of interest" description="Disordered" evidence="8">
    <location>
        <begin position="590"/>
        <end position="610"/>
    </location>
</feature>
<accession>A0AAI8YVI4</accession>
<keyword evidence="12" id="KW-1185">Reference proteome</keyword>
<feature type="compositionally biased region" description="Low complexity" evidence="8">
    <location>
        <begin position="595"/>
        <end position="609"/>
    </location>
</feature>
<feature type="compositionally biased region" description="Basic and acidic residues" evidence="8">
    <location>
        <begin position="142"/>
        <end position="177"/>
    </location>
</feature>